<feature type="transmembrane region" description="Helical" evidence="7">
    <location>
        <begin position="380"/>
        <end position="399"/>
    </location>
</feature>
<feature type="transmembrane region" description="Helical" evidence="7">
    <location>
        <begin position="259"/>
        <end position="279"/>
    </location>
</feature>
<keyword evidence="5 7" id="KW-1133">Transmembrane helix</keyword>
<dbReference type="AlphaFoldDB" id="A0A0V8RUR0"/>
<feature type="transmembrane region" description="Helical" evidence="7">
    <location>
        <begin position="27"/>
        <end position="48"/>
    </location>
</feature>
<comment type="caution">
    <text evidence="8">The sequence shown here is derived from an EMBL/GenBank/DDBJ whole genome shotgun (WGS) entry which is preliminary data.</text>
</comment>
<feature type="transmembrane region" description="Helical" evidence="7">
    <location>
        <begin position="113"/>
        <end position="135"/>
    </location>
</feature>
<organism evidence="8 9">
    <name type="scientific">Pyrodictium occultum</name>
    <dbReference type="NCBI Taxonomy" id="2309"/>
    <lineage>
        <taxon>Archaea</taxon>
        <taxon>Thermoproteota</taxon>
        <taxon>Thermoprotei</taxon>
        <taxon>Desulfurococcales</taxon>
        <taxon>Pyrodictiaceae</taxon>
        <taxon>Pyrodictium</taxon>
    </lineage>
</organism>
<evidence type="ECO:0000256" key="6">
    <source>
        <dbReference type="ARBA" id="ARBA00023136"/>
    </source>
</evidence>
<protein>
    <submittedName>
        <fullName evidence="8">Polysulfide reductase</fullName>
    </submittedName>
</protein>
<dbReference type="GO" id="GO:0005886">
    <property type="term" value="C:plasma membrane"/>
    <property type="evidence" value="ECO:0007669"/>
    <property type="project" value="UniProtKB-SubCell"/>
</dbReference>
<dbReference type="OrthoDB" id="200631at2157"/>
<dbReference type="InterPro" id="IPR005614">
    <property type="entry name" value="NrfD-like"/>
</dbReference>
<dbReference type="RefSeq" id="WP_058370367.1">
    <property type="nucleotide sequence ID" value="NZ_LNTB01000001.1"/>
</dbReference>
<feature type="transmembrane region" description="Helical" evidence="7">
    <location>
        <begin position="187"/>
        <end position="208"/>
    </location>
</feature>
<keyword evidence="4 7" id="KW-0812">Transmembrane</keyword>
<reference evidence="8 9" key="1">
    <citation type="submission" date="2015-11" db="EMBL/GenBank/DDBJ databases">
        <title>Genome sequence of Pyrodictium occultum PL-19, a marine hyperthermophilic archaeon isolated from Volcano, Italy.</title>
        <authorList>
            <person name="Utturkar S."/>
            <person name="Huber H."/>
            <person name="Leptihn S."/>
            <person name="Brown S."/>
            <person name="Stetter K.O."/>
            <person name="Podar M."/>
        </authorList>
    </citation>
    <scope>NUCLEOTIDE SEQUENCE [LARGE SCALE GENOMIC DNA]</scope>
    <source>
        <strain evidence="8 9">PL-19</strain>
    </source>
</reference>
<evidence type="ECO:0000256" key="4">
    <source>
        <dbReference type="ARBA" id="ARBA00022692"/>
    </source>
</evidence>
<comment type="similarity">
    <text evidence="2">Belongs to the NrfD family.</text>
</comment>
<dbReference type="PANTHER" id="PTHR34856:SF2">
    <property type="entry name" value="PROTEIN NRFD"/>
    <property type="match status" value="1"/>
</dbReference>
<dbReference type="STRING" id="2309.CF15_02410"/>
<evidence type="ECO:0000313" key="8">
    <source>
        <dbReference type="EMBL" id="KSW11690.1"/>
    </source>
</evidence>
<dbReference type="EMBL" id="LNTB01000001">
    <property type="protein sequence ID" value="KSW11690.1"/>
    <property type="molecule type" value="Genomic_DNA"/>
</dbReference>
<dbReference type="Pfam" id="PF03916">
    <property type="entry name" value="NrfD"/>
    <property type="match status" value="1"/>
</dbReference>
<evidence type="ECO:0000256" key="3">
    <source>
        <dbReference type="ARBA" id="ARBA00022475"/>
    </source>
</evidence>
<dbReference type="InterPro" id="IPR052049">
    <property type="entry name" value="Electron_transfer_protein"/>
</dbReference>
<feature type="transmembrane region" description="Helical" evidence="7">
    <location>
        <begin position="339"/>
        <end position="360"/>
    </location>
</feature>
<dbReference type="Gene3D" id="1.20.1630.10">
    <property type="entry name" value="Formate dehydrogenase/DMSO reductase domain"/>
    <property type="match status" value="1"/>
</dbReference>
<name>A0A0V8RUR0_PYROC</name>
<accession>A0A0V8RUR0</accession>
<feature type="transmembrane region" description="Helical" evidence="7">
    <location>
        <begin position="228"/>
        <end position="247"/>
    </location>
</feature>
<keyword evidence="6 7" id="KW-0472">Membrane</keyword>
<proteinExistence type="inferred from homology"/>
<feature type="transmembrane region" description="Helical" evidence="7">
    <location>
        <begin position="309"/>
        <end position="330"/>
    </location>
</feature>
<sequence>MSRESPSLWGTIKYIVREALVSDNPRYYAAGLGLLLVAIYGLYLWIFVQHAPIFLGSDKGGLILTAMNDSVAWGLYISFFIFWVGVAAAGIAFGLAAYVFGDEEFKKIAPLSEVQAVAALITVLMLIVVDLGRPIRALILMPQLPNLHSMLDWDFIVITGYLTINLIGVLASVHYYRQDKPLPKKFIVPFITIAAPFAIGIHTVTGFISQALTARPIWNSPLLAPEYVATAFASGPAILLVALYIAERYVDGFKIDVQVYRRTLYVIVGGLVVGLYFTLSDAQEIFWYTTEPLKKAQAATMFLGQHLPYVSVLAWLWISLGAAAVILSLLPRIHSTKRGILFIASLTIVAVVAEKTMRIVLPAFEPSTLGEVRPYYPTPIEIGITIGVHALGILVYLLLARPTLKAVMAHYFKTS</sequence>
<evidence type="ECO:0000256" key="7">
    <source>
        <dbReference type="SAM" id="Phobius"/>
    </source>
</evidence>
<feature type="transmembrane region" description="Helical" evidence="7">
    <location>
        <begin position="73"/>
        <end position="101"/>
    </location>
</feature>
<dbReference type="PANTHER" id="PTHR34856">
    <property type="entry name" value="PROTEIN NRFD"/>
    <property type="match status" value="1"/>
</dbReference>
<evidence type="ECO:0000313" key="9">
    <source>
        <dbReference type="Proteomes" id="UP000053352"/>
    </source>
</evidence>
<evidence type="ECO:0000256" key="1">
    <source>
        <dbReference type="ARBA" id="ARBA00004651"/>
    </source>
</evidence>
<gene>
    <name evidence="8" type="ORF">CF15_02410</name>
</gene>
<evidence type="ECO:0000256" key="5">
    <source>
        <dbReference type="ARBA" id="ARBA00022989"/>
    </source>
</evidence>
<dbReference type="Proteomes" id="UP000053352">
    <property type="component" value="Unassembled WGS sequence"/>
</dbReference>
<keyword evidence="9" id="KW-1185">Reference proteome</keyword>
<evidence type="ECO:0000256" key="2">
    <source>
        <dbReference type="ARBA" id="ARBA00008929"/>
    </source>
</evidence>
<comment type="subcellular location">
    <subcellularLocation>
        <location evidence="1">Cell membrane</location>
        <topology evidence="1">Multi-pass membrane protein</topology>
    </subcellularLocation>
</comment>
<keyword evidence="3" id="KW-1003">Cell membrane</keyword>
<feature type="transmembrane region" description="Helical" evidence="7">
    <location>
        <begin position="155"/>
        <end position="175"/>
    </location>
</feature>